<dbReference type="InterPro" id="IPR046848">
    <property type="entry name" value="E_motif"/>
</dbReference>
<reference evidence="4" key="2">
    <citation type="submission" date="2023-06" db="EMBL/GenBank/DDBJ databases">
        <authorList>
            <person name="Ma L."/>
            <person name="Liu K.-W."/>
            <person name="Li Z."/>
            <person name="Hsiao Y.-Y."/>
            <person name="Qi Y."/>
            <person name="Fu T."/>
            <person name="Tang G."/>
            <person name="Zhang D."/>
            <person name="Sun W.-H."/>
            <person name="Liu D.-K."/>
            <person name="Li Y."/>
            <person name="Chen G.-Z."/>
            <person name="Liu X.-D."/>
            <person name="Liao X.-Y."/>
            <person name="Jiang Y.-T."/>
            <person name="Yu X."/>
            <person name="Hao Y."/>
            <person name="Huang J."/>
            <person name="Zhao X.-W."/>
            <person name="Ke S."/>
            <person name="Chen Y.-Y."/>
            <person name="Wu W.-L."/>
            <person name="Hsu J.-L."/>
            <person name="Lin Y.-F."/>
            <person name="Huang M.-D."/>
            <person name="Li C.-Y."/>
            <person name="Huang L."/>
            <person name="Wang Z.-W."/>
            <person name="Zhao X."/>
            <person name="Zhong W.-Y."/>
            <person name="Peng D.-H."/>
            <person name="Ahmad S."/>
            <person name="Lan S."/>
            <person name="Zhang J.-S."/>
            <person name="Tsai W.-C."/>
            <person name="Van De Peer Y."/>
            <person name="Liu Z.-J."/>
        </authorList>
    </citation>
    <scope>NUCLEOTIDE SEQUENCE</scope>
    <source>
        <strain evidence="4">CP</strain>
        <tissue evidence="4">Leaves</tissue>
    </source>
</reference>
<gene>
    <name evidence="4" type="primary">PCMP-E10</name>
    <name evidence="4" type="ORF">QJS10_CPA09g01509</name>
</gene>
<feature type="repeat" description="PPR" evidence="2">
    <location>
        <begin position="71"/>
        <end position="101"/>
    </location>
</feature>
<dbReference type="PANTHER" id="PTHR47926:SF468">
    <property type="entry name" value="PENTATRICOPEPTIDE REPEAT-CONTAINING PROTEIN"/>
    <property type="match status" value="1"/>
</dbReference>
<dbReference type="AlphaFoldDB" id="A0AAV9E8E2"/>
<feature type="repeat" description="PPR" evidence="2">
    <location>
        <begin position="459"/>
        <end position="493"/>
    </location>
</feature>
<dbReference type="EMBL" id="JAUJYO010000009">
    <property type="protein sequence ID" value="KAK1309451.1"/>
    <property type="molecule type" value="Genomic_DNA"/>
</dbReference>
<dbReference type="GO" id="GO:0099402">
    <property type="term" value="P:plant organ development"/>
    <property type="evidence" value="ECO:0007669"/>
    <property type="project" value="UniProtKB-ARBA"/>
</dbReference>
<evidence type="ECO:0000313" key="4">
    <source>
        <dbReference type="EMBL" id="KAK1309451.1"/>
    </source>
</evidence>
<keyword evidence="5" id="KW-1185">Reference proteome</keyword>
<evidence type="ECO:0000256" key="1">
    <source>
        <dbReference type="ARBA" id="ARBA00022737"/>
    </source>
</evidence>
<dbReference type="NCBIfam" id="TIGR00756">
    <property type="entry name" value="PPR"/>
    <property type="match status" value="4"/>
</dbReference>
<dbReference type="Gene3D" id="1.25.40.10">
    <property type="entry name" value="Tetratricopeptide repeat domain"/>
    <property type="match status" value="4"/>
</dbReference>
<dbReference type="FunFam" id="1.25.40.10:FF:000158">
    <property type="entry name" value="pentatricopeptide repeat-containing protein At2g33680"/>
    <property type="match status" value="1"/>
</dbReference>
<feature type="repeat" description="PPR" evidence="2">
    <location>
        <begin position="246"/>
        <end position="280"/>
    </location>
</feature>
<dbReference type="InterPro" id="IPR002885">
    <property type="entry name" value="PPR_rpt"/>
</dbReference>
<dbReference type="SUPFAM" id="SSF48452">
    <property type="entry name" value="TPR-like"/>
    <property type="match status" value="1"/>
</dbReference>
<proteinExistence type="predicted"/>
<dbReference type="PANTHER" id="PTHR47926">
    <property type="entry name" value="PENTATRICOPEPTIDE REPEAT-CONTAINING PROTEIN"/>
    <property type="match status" value="1"/>
</dbReference>
<feature type="repeat" description="PPR" evidence="2">
    <location>
        <begin position="102"/>
        <end position="137"/>
    </location>
</feature>
<dbReference type="GO" id="GO:0009451">
    <property type="term" value="P:RNA modification"/>
    <property type="evidence" value="ECO:0007669"/>
    <property type="project" value="InterPro"/>
</dbReference>
<feature type="repeat" description="PPR" evidence="2">
    <location>
        <begin position="184"/>
        <end position="214"/>
    </location>
</feature>
<dbReference type="Pfam" id="PF20431">
    <property type="entry name" value="E_motif"/>
    <property type="match status" value="1"/>
</dbReference>
<dbReference type="Proteomes" id="UP001180020">
    <property type="component" value="Unassembled WGS sequence"/>
</dbReference>
<dbReference type="Pfam" id="PF01535">
    <property type="entry name" value="PPR"/>
    <property type="match status" value="7"/>
</dbReference>
<protein>
    <submittedName>
        <fullName evidence="4">Pentatricopeptide repeat-containing protein</fullName>
    </submittedName>
</protein>
<comment type="caution">
    <text evidence="4">The sequence shown here is derived from an EMBL/GenBank/DDBJ whole genome shotgun (WGS) entry which is preliminary data.</text>
</comment>
<feature type="repeat" description="PPR" evidence="2">
    <location>
        <begin position="215"/>
        <end position="245"/>
    </location>
</feature>
<dbReference type="PROSITE" id="PS51375">
    <property type="entry name" value="PPR"/>
    <property type="match status" value="6"/>
</dbReference>
<evidence type="ECO:0000256" key="3">
    <source>
        <dbReference type="SAM" id="MobiDB-lite"/>
    </source>
</evidence>
<dbReference type="InterPro" id="IPR011990">
    <property type="entry name" value="TPR-like_helical_dom_sf"/>
</dbReference>
<dbReference type="Pfam" id="PF13041">
    <property type="entry name" value="PPR_2"/>
    <property type="match status" value="1"/>
</dbReference>
<reference evidence="4" key="1">
    <citation type="journal article" date="2023" name="Nat. Commun.">
        <title>Diploid and tetraploid genomes of Acorus and the evolution of monocots.</title>
        <authorList>
            <person name="Ma L."/>
            <person name="Liu K.W."/>
            <person name="Li Z."/>
            <person name="Hsiao Y.Y."/>
            <person name="Qi Y."/>
            <person name="Fu T."/>
            <person name="Tang G.D."/>
            <person name="Zhang D."/>
            <person name="Sun W.H."/>
            <person name="Liu D.K."/>
            <person name="Li Y."/>
            <person name="Chen G.Z."/>
            <person name="Liu X.D."/>
            <person name="Liao X.Y."/>
            <person name="Jiang Y.T."/>
            <person name="Yu X."/>
            <person name="Hao Y."/>
            <person name="Huang J."/>
            <person name="Zhao X.W."/>
            <person name="Ke S."/>
            <person name="Chen Y.Y."/>
            <person name="Wu W.L."/>
            <person name="Hsu J.L."/>
            <person name="Lin Y.F."/>
            <person name="Huang M.D."/>
            <person name="Li C.Y."/>
            <person name="Huang L."/>
            <person name="Wang Z.W."/>
            <person name="Zhao X."/>
            <person name="Zhong W.Y."/>
            <person name="Peng D.H."/>
            <person name="Ahmad S."/>
            <person name="Lan S."/>
            <person name="Zhang J.S."/>
            <person name="Tsai W.C."/>
            <person name="Van de Peer Y."/>
            <person name="Liu Z.J."/>
        </authorList>
    </citation>
    <scope>NUCLEOTIDE SEQUENCE</scope>
    <source>
        <strain evidence="4">CP</strain>
    </source>
</reference>
<evidence type="ECO:0000313" key="5">
    <source>
        <dbReference type="Proteomes" id="UP001180020"/>
    </source>
</evidence>
<feature type="region of interest" description="Disordered" evidence="3">
    <location>
        <begin position="1"/>
        <end position="33"/>
    </location>
</feature>
<organism evidence="4 5">
    <name type="scientific">Acorus calamus</name>
    <name type="common">Sweet flag</name>
    <dbReference type="NCBI Taxonomy" id="4465"/>
    <lineage>
        <taxon>Eukaryota</taxon>
        <taxon>Viridiplantae</taxon>
        <taxon>Streptophyta</taxon>
        <taxon>Embryophyta</taxon>
        <taxon>Tracheophyta</taxon>
        <taxon>Spermatophyta</taxon>
        <taxon>Magnoliopsida</taxon>
        <taxon>Liliopsida</taxon>
        <taxon>Acoraceae</taxon>
        <taxon>Acorus</taxon>
    </lineage>
</organism>
<accession>A0AAV9E8E2</accession>
<dbReference type="InterPro" id="IPR046960">
    <property type="entry name" value="PPR_At4g14850-like_plant"/>
</dbReference>
<keyword evidence="1" id="KW-0677">Repeat</keyword>
<dbReference type="GO" id="GO:0003723">
    <property type="term" value="F:RNA binding"/>
    <property type="evidence" value="ECO:0007669"/>
    <property type="project" value="InterPro"/>
</dbReference>
<evidence type="ECO:0000256" key="2">
    <source>
        <dbReference type="PROSITE-ProRule" id="PRU00708"/>
    </source>
</evidence>
<name>A0AAV9E8E2_ACOCL</name>
<sequence>MAATSRPKSLHRPIAHHGFSSSPPFPPSTSLESASCDNHALRAQNKCLSRLIRAGRLHEAQRMFDGLDRWNTVTWNTMFAAHIRNRDVSPARRLFDGMPERDPMSWNTLLSGYAGFAGYFEEARILFDRMPERDAVSWNTMIAASMPRRNAVSWNTLMTGFLENGEVEKAVELAQTFNETPQKDCVSWNTMITGLVNASEMDEAGTLFQRMPEPNSWTWTLMVSGFAQKGELEKARCIFDRMPRKTLVSWNSMIVGHEQNGDHEGGIKLFSRMRDSGEKPDWHTFYSMLGACAGLAVLRLGMQIHQLIVKTLIADIPINNSLITMYSRCGNISDAKAVFDGMTTRKDAVTWNAMIGMKRVRVRPTHACGHAGLVNEGRKQFDSMVSEFGITPHVEHYASLVDIMGRYGRLEDALDVIRNMQVSPGWAVWGALLGAARAHDDAGFAKVAAEALMEIEPENAVPYVMLFNVCVDAKSWEDAGRVRDEMGRRGIKKQRGQSWIEMRERGIGVPG</sequence>